<keyword evidence="1 2" id="KW-0732">Signal</keyword>
<dbReference type="STRING" id="490622.A0A395NKR0"/>
<dbReference type="AlphaFoldDB" id="A0A395NKR0"/>
<feature type="domain" description="RlpA-like protein double-psi beta-barrel" evidence="3">
    <location>
        <begin position="63"/>
        <end position="109"/>
    </location>
</feature>
<dbReference type="Proteomes" id="UP000266272">
    <property type="component" value="Unassembled WGS sequence"/>
</dbReference>
<dbReference type="EMBL" id="PXOA01000351">
    <property type="protein sequence ID" value="RFU76463.1"/>
    <property type="molecule type" value="Genomic_DNA"/>
</dbReference>
<evidence type="ECO:0000313" key="4">
    <source>
        <dbReference type="EMBL" id="RFU76463.1"/>
    </source>
</evidence>
<reference evidence="4 5" key="1">
    <citation type="journal article" date="2018" name="PLoS Pathog.">
        <title>Evolution of structural diversity of trichothecenes, a family of toxins produced by plant pathogenic and entomopathogenic fungi.</title>
        <authorList>
            <person name="Proctor R.H."/>
            <person name="McCormick S.P."/>
            <person name="Kim H.S."/>
            <person name="Cardoza R.E."/>
            <person name="Stanley A.M."/>
            <person name="Lindo L."/>
            <person name="Kelly A."/>
            <person name="Brown D.W."/>
            <person name="Lee T."/>
            <person name="Vaughan M.M."/>
            <person name="Alexander N.J."/>
            <person name="Busman M."/>
            <person name="Gutierrez S."/>
        </authorList>
    </citation>
    <scope>NUCLEOTIDE SEQUENCE [LARGE SCALE GENOMIC DNA]</scope>
    <source>
        <strain evidence="4 5">IBT 40837</strain>
    </source>
</reference>
<organism evidence="4 5">
    <name type="scientific">Trichoderma arundinaceum</name>
    <dbReference type="NCBI Taxonomy" id="490622"/>
    <lineage>
        <taxon>Eukaryota</taxon>
        <taxon>Fungi</taxon>
        <taxon>Dikarya</taxon>
        <taxon>Ascomycota</taxon>
        <taxon>Pezizomycotina</taxon>
        <taxon>Sordariomycetes</taxon>
        <taxon>Hypocreomycetidae</taxon>
        <taxon>Hypocreales</taxon>
        <taxon>Hypocreaceae</taxon>
        <taxon>Trichoderma</taxon>
    </lineage>
</organism>
<dbReference type="OrthoDB" id="406505at2759"/>
<sequence>MVSFKTLLPFIATLATAAPTDTSSKDLEARSTWGDITYYNTGLGACGWWNGDSDYVAAVSAPLFDSQRPCGRNIRVNYNGRSVTVQIVDRCAGCAWGDIDLSPNAFTGLVGSLDAGRVQGSWDWA</sequence>
<dbReference type="InterPro" id="IPR036908">
    <property type="entry name" value="RlpA-like_sf"/>
</dbReference>
<proteinExistence type="predicted"/>
<comment type="caution">
    <text evidence="4">The sequence shown here is derived from an EMBL/GenBank/DDBJ whole genome shotgun (WGS) entry which is preliminary data.</text>
</comment>
<evidence type="ECO:0000259" key="3">
    <source>
        <dbReference type="Pfam" id="PF03330"/>
    </source>
</evidence>
<accession>A0A395NKR0</accession>
<keyword evidence="5" id="KW-1185">Reference proteome</keyword>
<gene>
    <name evidence="4" type="ORF">TARUN_5819</name>
</gene>
<evidence type="ECO:0000256" key="2">
    <source>
        <dbReference type="SAM" id="SignalP"/>
    </source>
</evidence>
<protein>
    <submittedName>
        <fullName evidence="4">Expansin</fullName>
    </submittedName>
</protein>
<feature type="signal peptide" evidence="2">
    <location>
        <begin position="1"/>
        <end position="17"/>
    </location>
</feature>
<name>A0A395NKR0_TRIAR</name>
<dbReference type="InterPro" id="IPR009009">
    <property type="entry name" value="RlpA-like_DPBB"/>
</dbReference>
<dbReference type="CDD" id="cd22191">
    <property type="entry name" value="DPBB_RlpA_EXP_N-like"/>
    <property type="match status" value="1"/>
</dbReference>
<evidence type="ECO:0000256" key="1">
    <source>
        <dbReference type="ARBA" id="ARBA00022729"/>
    </source>
</evidence>
<dbReference type="PANTHER" id="PTHR31836">
    <property type="match status" value="1"/>
</dbReference>
<evidence type="ECO:0000313" key="5">
    <source>
        <dbReference type="Proteomes" id="UP000266272"/>
    </source>
</evidence>
<dbReference type="Gene3D" id="2.40.40.10">
    <property type="entry name" value="RlpA-like domain"/>
    <property type="match status" value="1"/>
</dbReference>
<dbReference type="Pfam" id="PF03330">
    <property type="entry name" value="DPBB_1"/>
    <property type="match status" value="1"/>
</dbReference>
<dbReference type="PANTHER" id="PTHR31836:SF28">
    <property type="entry name" value="SRCR DOMAIN-CONTAINING PROTEIN-RELATED"/>
    <property type="match status" value="1"/>
</dbReference>
<feature type="chain" id="PRO_5017458694" evidence="2">
    <location>
        <begin position="18"/>
        <end position="125"/>
    </location>
</feature>
<dbReference type="SUPFAM" id="SSF50685">
    <property type="entry name" value="Barwin-like endoglucanases"/>
    <property type="match status" value="1"/>
</dbReference>
<dbReference type="InterPro" id="IPR051477">
    <property type="entry name" value="Expansin_CellWall"/>
</dbReference>